<feature type="compositionally biased region" description="Polar residues" evidence="1">
    <location>
        <begin position="348"/>
        <end position="358"/>
    </location>
</feature>
<dbReference type="Proteomes" id="UP001603857">
    <property type="component" value="Unassembled WGS sequence"/>
</dbReference>
<dbReference type="EMBL" id="JBGMDY010000007">
    <property type="protein sequence ID" value="KAL2327170.1"/>
    <property type="molecule type" value="Genomic_DNA"/>
</dbReference>
<accession>A0ABD1LW97</accession>
<feature type="compositionally biased region" description="Basic residues" evidence="1">
    <location>
        <begin position="83"/>
        <end position="101"/>
    </location>
</feature>
<sequence length="643" mass="68212">MSGGGVRGSIPSGVRKTIQNIKEITGNHSEDEIYTMLKECSMDPNETTHKLLLQDTFHEVKRKRDRRKENVNNLESLESRSRPGTKGRGVRGGRGKISPHHTLRDAGDDKNSGISKDSGTSQVTEKGVQPPLSASQETSTKEKSSGTSSLPVMANGPTSVAPGTTSGIHIFASSTGNVDRTSQSSGGNNSLGSAFHSDSSLDKDAKISLGSESVSSTSDYLGSRPASSLTVSCASSDPPLVPYNDSCLLGAVGAIRCEVGSQRPPEKLNVVNTSDRKIASALETGSSSLQGRVQGKSRGVAKNHFTEGLSLSTAMQGSCSWPSSNHSNRSQQLSGPLKAGFNKEWKPKSTSTISQGSGSASVFESSAEATGQLQSVSKIIDSEEATSILQRKMEDLHLPPRQHVKLPNHIFVPDSERNKFSFGSLGFTYRGNTSYISGPENEKSSMPPSEVSQVVEVTAEELAPSHNAPVPSVTENYTDYSQSPSTVPKNISSVVVVVSSPAIQEYKESKQDATLPSGDNQCSLVHTSQKNSLGLMSSMSGTQSAQFDKSESQAHDISQLSSFVVHQPIDPTSYYAHVHHSGADSDGLLSSFPSTEVTTKYNGNAAVLPAPNSQSVQEVCGQSAILCALILKEKLLTHEVSDI</sequence>
<comment type="caution">
    <text evidence="3">The sequence shown here is derived from an EMBL/GenBank/DDBJ whole genome shotgun (WGS) entry which is preliminary data.</text>
</comment>
<feature type="compositionally biased region" description="Polar residues" evidence="1">
    <location>
        <begin position="112"/>
        <end position="124"/>
    </location>
</feature>
<dbReference type="PANTHER" id="PTHR46775">
    <property type="entry name" value="FLOCCULATION PROTEIN (DUF1296)"/>
    <property type="match status" value="1"/>
</dbReference>
<evidence type="ECO:0000313" key="4">
    <source>
        <dbReference type="Proteomes" id="UP001603857"/>
    </source>
</evidence>
<feature type="compositionally biased region" description="Polar residues" evidence="1">
    <location>
        <begin position="318"/>
        <end position="334"/>
    </location>
</feature>
<gene>
    <name evidence="3" type="ORF">Fmac_020597</name>
</gene>
<evidence type="ECO:0000256" key="1">
    <source>
        <dbReference type="SAM" id="MobiDB-lite"/>
    </source>
</evidence>
<feature type="compositionally biased region" description="Polar residues" evidence="1">
    <location>
        <begin position="156"/>
        <end position="181"/>
    </location>
</feature>
<protein>
    <recommendedName>
        <fullName evidence="2">GBF-interacting protein 1 N-terminal domain-containing protein</fullName>
    </recommendedName>
</protein>
<dbReference type="InterPro" id="IPR044277">
    <property type="entry name" value="GIP1"/>
</dbReference>
<dbReference type="PANTHER" id="PTHR46775:SF1">
    <property type="entry name" value="FLOCCULATION PROTEIN (DUF1296)"/>
    <property type="match status" value="1"/>
</dbReference>
<dbReference type="SUPFAM" id="SSF46934">
    <property type="entry name" value="UBA-like"/>
    <property type="match status" value="1"/>
</dbReference>
<feature type="region of interest" description="Disordered" evidence="1">
    <location>
        <begin position="62"/>
        <end position="198"/>
    </location>
</feature>
<feature type="domain" description="GBF-interacting protein 1 N-terminal" evidence="2">
    <location>
        <begin position="10"/>
        <end position="69"/>
    </location>
</feature>
<feature type="compositionally biased region" description="Polar residues" evidence="1">
    <location>
        <begin position="473"/>
        <end position="486"/>
    </location>
</feature>
<keyword evidence="4" id="KW-1185">Reference proteome</keyword>
<proteinExistence type="predicted"/>
<feature type="region of interest" description="Disordered" evidence="1">
    <location>
        <begin position="463"/>
        <end position="486"/>
    </location>
</feature>
<feature type="compositionally biased region" description="Basic and acidic residues" evidence="1">
    <location>
        <begin position="102"/>
        <end position="111"/>
    </location>
</feature>
<organism evidence="3 4">
    <name type="scientific">Flemingia macrophylla</name>
    <dbReference type="NCBI Taxonomy" id="520843"/>
    <lineage>
        <taxon>Eukaryota</taxon>
        <taxon>Viridiplantae</taxon>
        <taxon>Streptophyta</taxon>
        <taxon>Embryophyta</taxon>
        <taxon>Tracheophyta</taxon>
        <taxon>Spermatophyta</taxon>
        <taxon>Magnoliopsida</taxon>
        <taxon>eudicotyledons</taxon>
        <taxon>Gunneridae</taxon>
        <taxon>Pentapetalae</taxon>
        <taxon>rosids</taxon>
        <taxon>fabids</taxon>
        <taxon>Fabales</taxon>
        <taxon>Fabaceae</taxon>
        <taxon>Papilionoideae</taxon>
        <taxon>50 kb inversion clade</taxon>
        <taxon>NPAAA clade</taxon>
        <taxon>indigoferoid/millettioid clade</taxon>
        <taxon>Phaseoleae</taxon>
        <taxon>Flemingia</taxon>
    </lineage>
</organism>
<feature type="compositionally biased region" description="Low complexity" evidence="1">
    <location>
        <begin position="182"/>
        <end position="193"/>
    </location>
</feature>
<reference evidence="3 4" key="1">
    <citation type="submission" date="2024-08" db="EMBL/GenBank/DDBJ databases">
        <title>Insights into the chromosomal genome structure of Flemingia macrophylla.</title>
        <authorList>
            <person name="Ding Y."/>
            <person name="Zhao Y."/>
            <person name="Bi W."/>
            <person name="Wu M."/>
            <person name="Zhao G."/>
            <person name="Gong Y."/>
            <person name="Li W."/>
            <person name="Zhang P."/>
        </authorList>
    </citation>
    <scope>NUCLEOTIDE SEQUENCE [LARGE SCALE GENOMIC DNA]</scope>
    <source>
        <strain evidence="3">DYQJB</strain>
        <tissue evidence="3">Leaf</tissue>
    </source>
</reference>
<feature type="region of interest" description="Disordered" evidence="1">
    <location>
        <begin position="318"/>
        <end position="358"/>
    </location>
</feature>
<dbReference type="AlphaFoldDB" id="A0ABD1LW97"/>
<dbReference type="Pfam" id="PF06972">
    <property type="entry name" value="GIP1_N"/>
    <property type="match status" value="1"/>
</dbReference>
<dbReference type="InterPro" id="IPR009060">
    <property type="entry name" value="UBA-like_sf"/>
</dbReference>
<dbReference type="InterPro" id="IPR009719">
    <property type="entry name" value="GIP1_N"/>
</dbReference>
<evidence type="ECO:0000313" key="3">
    <source>
        <dbReference type="EMBL" id="KAL2327170.1"/>
    </source>
</evidence>
<name>A0ABD1LW97_9FABA</name>
<evidence type="ECO:0000259" key="2">
    <source>
        <dbReference type="Pfam" id="PF06972"/>
    </source>
</evidence>